<keyword evidence="3" id="KW-1185">Reference proteome</keyword>
<feature type="compositionally biased region" description="Low complexity" evidence="1">
    <location>
        <begin position="883"/>
        <end position="906"/>
    </location>
</feature>
<dbReference type="Proteomes" id="UP000813385">
    <property type="component" value="Unassembled WGS sequence"/>
</dbReference>
<reference evidence="2" key="1">
    <citation type="journal article" date="2021" name="Nat. Commun.">
        <title>Genetic determinants of endophytism in the Arabidopsis root mycobiome.</title>
        <authorList>
            <person name="Mesny F."/>
            <person name="Miyauchi S."/>
            <person name="Thiergart T."/>
            <person name="Pickel B."/>
            <person name="Atanasova L."/>
            <person name="Karlsson M."/>
            <person name="Huettel B."/>
            <person name="Barry K.W."/>
            <person name="Haridas S."/>
            <person name="Chen C."/>
            <person name="Bauer D."/>
            <person name="Andreopoulos W."/>
            <person name="Pangilinan J."/>
            <person name="LaButti K."/>
            <person name="Riley R."/>
            <person name="Lipzen A."/>
            <person name="Clum A."/>
            <person name="Drula E."/>
            <person name="Henrissat B."/>
            <person name="Kohler A."/>
            <person name="Grigoriev I.V."/>
            <person name="Martin F.M."/>
            <person name="Hacquard S."/>
        </authorList>
    </citation>
    <scope>NUCLEOTIDE SEQUENCE</scope>
    <source>
        <strain evidence="2">MPI-CAGE-AT-0016</strain>
    </source>
</reference>
<dbReference type="AlphaFoldDB" id="A0A8K0T898"/>
<protein>
    <submittedName>
        <fullName evidence="2">Uncharacterized protein</fullName>
    </submittedName>
</protein>
<name>A0A8K0T898_9PEZI</name>
<feature type="region of interest" description="Disordered" evidence="1">
    <location>
        <begin position="318"/>
        <end position="376"/>
    </location>
</feature>
<feature type="compositionally biased region" description="Polar residues" evidence="1">
    <location>
        <begin position="907"/>
        <end position="925"/>
    </location>
</feature>
<feature type="region of interest" description="Disordered" evidence="1">
    <location>
        <begin position="774"/>
        <end position="925"/>
    </location>
</feature>
<dbReference type="EMBL" id="JAGPXD010000006">
    <property type="protein sequence ID" value="KAH7349275.1"/>
    <property type="molecule type" value="Genomic_DNA"/>
</dbReference>
<organism evidence="2 3">
    <name type="scientific">Plectosphaerella cucumerina</name>
    <dbReference type="NCBI Taxonomy" id="40658"/>
    <lineage>
        <taxon>Eukaryota</taxon>
        <taxon>Fungi</taxon>
        <taxon>Dikarya</taxon>
        <taxon>Ascomycota</taxon>
        <taxon>Pezizomycotina</taxon>
        <taxon>Sordariomycetes</taxon>
        <taxon>Hypocreomycetidae</taxon>
        <taxon>Glomerellales</taxon>
        <taxon>Plectosphaerellaceae</taxon>
        <taxon>Plectosphaerella</taxon>
    </lineage>
</organism>
<feature type="non-terminal residue" evidence="2">
    <location>
        <position position="925"/>
    </location>
</feature>
<feature type="compositionally biased region" description="Basic and acidic residues" evidence="1">
    <location>
        <begin position="155"/>
        <end position="169"/>
    </location>
</feature>
<feature type="compositionally biased region" description="Basic and acidic residues" evidence="1">
    <location>
        <begin position="318"/>
        <end position="335"/>
    </location>
</feature>
<evidence type="ECO:0000256" key="1">
    <source>
        <dbReference type="SAM" id="MobiDB-lite"/>
    </source>
</evidence>
<accession>A0A8K0T898</accession>
<feature type="compositionally biased region" description="Basic and acidic residues" evidence="1">
    <location>
        <begin position="188"/>
        <end position="204"/>
    </location>
</feature>
<evidence type="ECO:0000313" key="3">
    <source>
        <dbReference type="Proteomes" id="UP000813385"/>
    </source>
</evidence>
<gene>
    <name evidence="2" type="ORF">B0T11DRAFT_342593</name>
</gene>
<sequence length="925" mass="106258">MNPDEMPRRIPTRSGPGPDDDNIYPGRSRERSRESHRRDLQRREQESREREMDAARAADLVEAARLNRENRPRPAFVEDESEPEPEPPVPVDSSGVNTTASDAWPARERVRMEDSEDSDAPPGTSRLDRRRRFNARPNERRSSSPPPPPGPSRNVRWDDRRRVIVDERPAPPPVVINNRIYNDSASEGETREEYEAAARADQYYERPTIWDDGMQQPRTSGDISEEERRTRIQVQIEKEKALLELENMREARAKYEAALRENQDLRSRRERERIWHGGLEQRPRTSYELYEDERRKRLREEHELERARRELEMLRQAEENRRYRSDDDSDPDARRYNSRNTRRSRYSPSPSPPPPPFGRSHFIPRGRRSPSPFRRRSIETPVVLDYDRYRAAGISPTFGRHRYPTLSPQRDTFMRRYIPPFSADTDDDEAPLVETINLPFKGLSTTQVARAAGGMLRAWHKKQMSFARGIETELVVINAAESFTDKGGKSIVTLYCQKDALDTGKTAPHQITWLHVKHSSEVTKVVKNLITCCPFVHTGYKSLALGLLEKVVPLEDDVQRGQDGATRGARTIVSRVDREPEDDVSSRDSVTYTATPYLVFRERQAGKHCNDTMRSLLSAQYGYDVGDSRDKTQVLAETQSWLGKEILHVARMRSLLIGPDVLLTWGELPLSAIRKNNIVIDESDSRPLITVRITDFCSREYYSYVKHDLSLAELTARIASLTSIEEFELREDKYGGVIITSELWASLLEEATESMGDIRLCLWRKMFERSSRLRIPYGKPPPPPPHVYGREYSGLGPPPPPPPPRPLYEREHSGLMQSRSRSYGFEERERGLPEQYTAKSEVIRRRELHTPADDPRPHRYDATSVVARPYSTATARPRDRSRSLSSLSSGSPVRSRSRSPSGPAPSTLTSVTRYNTITPHNPFSP</sequence>
<feature type="compositionally biased region" description="Basic and acidic residues" evidence="1">
    <location>
        <begin position="27"/>
        <end position="56"/>
    </location>
</feature>
<feature type="compositionally biased region" description="Basic residues" evidence="1">
    <location>
        <begin position="336"/>
        <end position="345"/>
    </location>
</feature>
<dbReference type="OrthoDB" id="5430750at2759"/>
<evidence type="ECO:0000313" key="2">
    <source>
        <dbReference type="EMBL" id="KAH7349275.1"/>
    </source>
</evidence>
<feature type="region of interest" description="Disordered" evidence="1">
    <location>
        <begin position="1"/>
        <end position="229"/>
    </location>
</feature>
<feature type="compositionally biased region" description="Pro residues" evidence="1">
    <location>
        <begin position="796"/>
        <end position="806"/>
    </location>
</feature>
<comment type="caution">
    <text evidence="2">The sequence shown here is derived from an EMBL/GenBank/DDBJ whole genome shotgun (WGS) entry which is preliminary data.</text>
</comment>
<feature type="compositionally biased region" description="Basic and acidic residues" evidence="1">
    <location>
        <begin position="841"/>
        <end position="861"/>
    </location>
</feature>
<proteinExistence type="predicted"/>